<sequence>KSKKWPEALRKSSEDYWVSRLDLHQHNGSGKRATCQVFLAPGCTKFLIPHISPVNSPNYTFPPTERRKSTKSSSNLKCYQKPCKKLPLKFYSQLSALHIRFQIRGKLCLCS</sequence>
<name>A0A9D4B833_9SAUR</name>
<evidence type="ECO:0000313" key="2">
    <source>
        <dbReference type="Proteomes" id="UP000827986"/>
    </source>
</evidence>
<comment type="caution">
    <text evidence="1">The sequence shown here is derived from an EMBL/GenBank/DDBJ whole genome shotgun (WGS) entry which is preliminary data.</text>
</comment>
<protein>
    <submittedName>
        <fullName evidence="1">Uncharacterized protein</fullName>
    </submittedName>
</protein>
<keyword evidence="2" id="KW-1185">Reference proteome</keyword>
<proteinExistence type="predicted"/>
<feature type="non-terminal residue" evidence="1">
    <location>
        <position position="111"/>
    </location>
</feature>
<organism evidence="1 2">
    <name type="scientific">Mauremys mutica</name>
    <name type="common">yellowpond turtle</name>
    <dbReference type="NCBI Taxonomy" id="74926"/>
    <lineage>
        <taxon>Eukaryota</taxon>
        <taxon>Metazoa</taxon>
        <taxon>Chordata</taxon>
        <taxon>Craniata</taxon>
        <taxon>Vertebrata</taxon>
        <taxon>Euteleostomi</taxon>
        <taxon>Archelosauria</taxon>
        <taxon>Testudinata</taxon>
        <taxon>Testudines</taxon>
        <taxon>Cryptodira</taxon>
        <taxon>Durocryptodira</taxon>
        <taxon>Testudinoidea</taxon>
        <taxon>Geoemydidae</taxon>
        <taxon>Geoemydinae</taxon>
        <taxon>Mauremys</taxon>
    </lineage>
</organism>
<dbReference type="Proteomes" id="UP000827986">
    <property type="component" value="Unassembled WGS sequence"/>
</dbReference>
<accession>A0A9D4B833</accession>
<evidence type="ECO:0000313" key="1">
    <source>
        <dbReference type="EMBL" id="KAH1183584.1"/>
    </source>
</evidence>
<dbReference type="AlphaFoldDB" id="A0A9D4B833"/>
<reference evidence="1" key="1">
    <citation type="submission" date="2021-09" db="EMBL/GenBank/DDBJ databases">
        <title>The genome of Mauremys mutica provides insights into the evolution of semi-aquatic lifestyle.</title>
        <authorList>
            <person name="Gong S."/>
            <person name="Gao Y."/>
        </authorList>
    </citation>
    <scope>NUCLEOTIDE SEQUENCE</scope>
    <source>
        <strain evidence="1">MM-2020</strain>
        <tissue evidence="1">Muscle</tissue>
    </source>
</reference>
<dbReference type="EMBL" id="JAHDVG010000465">
    <property type="protein sequence ID" value="KAH1183584.1"/>
    <property type="molecule type" value="Genomic_DNA"/>
</dbReference>
<gene>
    <name evidence="1" type="ORF">KIL84_014200</name>
</gene>